<dbReference type="InterPro" id="IPR050625">
    <property type="entry name" value="ParA/MinD_ATPase"/>
</dbReference>
<protein>
    <submittedName>
        <fullName evidence="4">Flagellum site-determining protein YlxH</fullName>
    </submittedName>
</protein>
<dbReference type="SUPFAM" id="SSF52540">
    <property type="entry name" value="P-loop containing nucleoside triphosphate hydrolases"/>
    <property type="match status" value="1"/>
</dbReference>
<evidence type="ECO:0000256" key="1">
    <source>
        <dbReference type="ARBA" id="ARBA00022741"/>
    </source>
</evidence>
<comment type="caution">
    <text evidence="4">The sequence shown here is derived from an EMBL/GenBank/DDBJ whole genome shotgun (WGS) entry which is preliminary data.</text>
</comment>
<dbReference type="GO" id="GO:0051782">
    <property type="term" value="P:negative regulation of cell division"/>
    <property type="evidence" value="ECO:0007669"/>
    <property type="project" value="TreeGrafter"/>
</dbReference>
<name>A0A645HNC3_9ZZZZ</name>
<evidence type="ECO:0000256" key="3">
    <source>
        <dbReference type="SAM" id="Coils"/>
    </source>
</evidence>
<keyword evidence="3" id="KW-0175">Coiled coil</keyword>
<evidence type="ECO:0000256" key="2">
    <source>
        <dbReference type="ARBA" id="ARBA00022840"/>
    </source>
</evidence>
<gene>
    <name evidence="4" type="primary">ylxH_10</name>
    <name evidence="4" type="ORF">SDC9_188093</name>
</gene>
<organism evidence="4">
    <name type="scientific">bioreactor metagenome</name>
    <dbReference type="NCBI Taxonomy" id="1076179"/>
    <lineage>
        <taxon>unclassified sequences</taxon>
        <taxon>metagenomes</taxon>
        <taxon>ecological metagenomes</taxon>
    </lineage>
</organism>
<evidence type="ECO:0000313" key="4">
    <source>
        <dbReference type="EMBL" id="MPN40555.1"/>
    </source>
</evidence>
<dbReference type="EMBL" id="VSSQ01097048">
    <property type="protein sequence ID" value="MPN40555.1"/>
    <property type="molecule type" value="Genomic_DNA"/>
</dbReference>
<dbReference type="GO" id="GO:0009898">
    <property type="term" value="C:cytoplasmic side of plasma membrane"/>
    <property type="evidence" value="ECO:0007669"/>
    <property type="project" value="TreeGrafter"/>
</dbReference>
<keyword evidence="2" id="KW-0067">ATP-binding</keyword>
<dbReference type="PANTHER" id="PTHR43384:SF4">
    <property type="entry name" value="CELLULOSE BIOSYNTHESIS PROTEIN BCSQ-RELATED"/>
    <property type="match status" value="1"/>
</dbReference>
<feature type="coiled-coil region" evidence="3">
    <location>
        <begin position="31"/>
        <end position="58"/>
    </location>
</feature>
<dbReference type="GO" id="GO:0016887">
    <property type="term" value="F:ATP hydrolysis activity"/>
    <property type="evidence" value="ECO:0007669"/>
    <property type="project" value="TreeGrafter"/>
</dbReference>
<dbReference type="GO" id="GO:0005524">
    <property type="term" value="F:ATP binding"/>
    <property type="evidence" value="ECO:0007669"/>
    <property type="project" value="UniProtKB-KW"/>
</dbReference>
<proteinExistence type="predicted"/>
<dbReference type="InterPro" id="IPR027417">
    <property type="entry name" value="P-loop_NTPase"/>
</dbReference>
<reference evidence="4" key="1">
    <citation type="submission" date="2019-08" db="EMBL/GenBank/DDBJ databases">
        <authorList>
            <person name="Kucharzyk K."/>
            <person name="Murdoch R.W."/>
            <person name="Higgins S."/>
            <person name="Loffler F."/>
        </authorList>
    </citation>
    <scope>NUCLEOTIDE SEQUENCE</scope>
</reference>
<dbReference type="Gene3D" id="3.40.50.300">
    <property type="entry name" value="P-loop containing nucleotide triphosphate hydrolases"/>
    <property type="match status" value="1"/>
</dbReference>
<accession>A0A645HNC3</accession>
<dbReference type="PANTHER" id="PTHR43384">
    <property type="entry name" value="SEPTUM SITE-DETERMINING PROTEIN MIND HOMOLOG, CHLOROPLASTIC-RELATED"/>
    <property type="match status" value="1"/>
</dbReference>
<sequence>MQGKVPLTEAVYKGHGGIWYVSGGSGAEELMHIKRDRIESLQQQISELEADLDYILLDCGAGVHETTMRLVSSADECLLLLTPEPTAITDAFVLLKGLGTGQQPSICFVMNRAENPMEAMTMSRYFKNIVRKYLGFETFFLGHVAFDKNVMHSIKKQIPLMLSYPNSPAAKDILHIAAQYANVETQRIPGRLPGFFERIVMRYGN</sequence>
<dbReference type="AlphaFoldDB" id="A0A645HNC3"/>
<dbReference type="GO" id="GO:0005829">
    <property type="term" value="C:cytosol"/>
    <property type="evidence" value="ECO:0007669"/>
    <property type="project" value="TreeGrafter"/>
</dbReference>
<keyword evidence="1" id="KW-0547">Nucleotide-binding</keyword>